<protein>
    <submittedName>
        <fullName evidence="1">Uncharacterized protein</fullName>
    </submittedName>
</protein>
<evidence type="ECO:0000313" key="1">
    <source>
        <dbReference type="EMBL" id="MDY0396108.1"/>
    </source>
</evidence>
<comment type="caution">
    <text evidence="1">The sequence shown here is derived from an EMBL/GenBank/DDBJ whole genome shotgun (WGS) entry which is preliminary data.</text>
</comment>
<name>A0ABU5C9W8_9BACI</name>
<reference evidence="1 2" key="1">
    <citation type="submission" date="2023-10" db="EMBL/GenBank/DDBJ databases">
        <title>Virgibacillus halophilus 5B73C genome.</title>
        <authorList>
            <person name="Miliotis G."/>
            <person name="Sengupta P."/>
            <person name="Hameed A."/>
            <person name="Chuvochina M."/>
            <person name="Mcdonagh F."/>
            <person name="Simpson A.C."/>
            <person name="Singh N.K."/>
            <person name="Rekha P.D."/>
            <person name="Raman K."/>
            <person name="Hugenholtz P."/>
            <person name="Venkateswaran K."/>
        </authorList>
    </citation>
    <scope>NUCLEOTIDE SEQUENCE [LARGE SCALE GENOMIC DNA]</scope>
    <source>
        <strain evidence="1 2">5B73C</strain>
    </source>
</reference>
<gene>
    <name evidence="1" type="ORF">RWE15_19235</name>
</gene>
<dbReference type="Proteomes" id="UP001281447">
    <property type="component" value="Unassembled WGS sequence"/>
</dbReference>
<accession>A0ABU5C9W8</accession>
<evidence type="ECO:0000313" key="2">
    <source>
        <dbReference type="Proteomes" id="UP001281447"/>
    </source>
</evidence>
<organism evidence="1 2">
    <name type="scientific">Tigheibacillus halophilus</name>
    <dbReference type="NCBI Taxonomy" id="361280"/>
    <lineage>
        <taxon>Bacteria</taxon>
        <taxon>Bacillati</taxon>
        <taxon>Bacillota</taxon>
        <taxon>Bacilli</taxon>
        <taxon>Bacillales</taxon>
        <taxon>Bacillaceae</taxon>
        <taxon>Tigheibacillus</taxon>
    </lineage>
</organism>
<keyword evidence="2" id="KW-1185">Reference proteome</keyword>
<dbReference type="EMBL" id="JAWDIP010000004">
    <property type="protein sequence ID" value="MDY0396108.1"/>
    <property type="molecule type" value="Genomic_DNA"/>
</dbReference>
<proteinExistence type="predicted"/>
<sequence>MRNGETPILDLEHETADVISTWVELLALTRSCCEGAERLTFIFDSPYELSMDKKSDFFILTVHDRSYAKGTSKKLCFTKESFFYKKL</sequence>